<dbReference type="InterPro" id="IPR050833">
    <property type="entry name" value="Poly_Biosynth_Transport"/>
</dbReference>
<organism evidence="8 9">
    <name type="scientific">Pseudaminobacter soli</name>
    <name type="common">ex Li et al. 2025</name>
    <dbReference type="NCBI Taxonomy" id="1295366"/>
    <lineage>
        <taxon>Bacteria</taxon>
        <taxon>Pseudomonadati</taxon>
        <taxon>Pseudomonadota</taxon>
        <taxon>Alphaproteobacteria</taxon>
        <taxon>Hyphomicrobiales</taxon>
        <taxon>Phyllobacteriaceae</taxon>
        <taxon>Pseudaminobacter</taxon>
    </lineage>
</organism>
<evidence type="ECO:0000256" key="1">
    <source>
        <dbReference type="ARBA" id="ARBA00004651"/>
    </source>
</evidence>
<keyword evidence="9" id="KW-1185">Reference proteome</keyword>
<comment type="subcellular location">
    <subcellularLocation>
        <location evidence="1">Cell membrane</location>
        <topology evidence="1">Multi-pass membrane protein</topology>
    </subcellularLocation>
</comment>
<accession>A0A2P7RUD2</accession>
<feature type="transmembrane region" description="Helical" evidence="6">
    <location>
        <begin position="242"/>
        <end position="268"/>
    </location>
</feature>
<feature type="transmembrane region" description="Helical" evidence="6">
    <location>
        <begin position="384"/>
        <end position="405"/>
    </location>
</feature>
<feature type="transmembrane region" description="Helical" evidence="6">
    <location>
        <begin position="106"/>
        <end position="131"/>
    </location>
</feature>
<dbReference type="SUPFAM" id="SSF56112">
    <property type="entry name" value="Protein kinase-like (PK-like)"/>
    <property type="match status" value="1"/>
</dbReference>
<feature type="transmembrane region" description="Helical" evidence="6">
    <location>
        <begin position="35"/>
        <end position="55"/>
    </location>
</feature>
<feature type="transmembrane region" description="Helical" evidence="6">
    <location>
        <begin position="202"/>
        <end position="221"/>
    </location>
</feature>
<comment type="caution">
    <text evidence="8">The sequence shown here is derived from an EMBL/GenBank/DDBJ whole genome shotgun (WGS) entry which is preliminary data.</text>
</comment>
<feature type="transmembrane region" description="Helical" evidence="6">
    <location>
        <begin position="143"/>
        <end position="167"/>
    </location>
</feature>
<evidence type="ECO:0000313" key="9">
    <source>
        <dbReference type="Proteomes" id="UP000240653"/>
    </source>
</evidence>
<dbReference type="Gene3D" id="3.90.1200.10">
    <property type="match status" value="1"/>
</dbReference>
<feature type="transmembrane region" description="Helical" evidence="6">
    <location>
        <begin position="319"/>
        <end position="341"/>
    </location>
</feature>
<dbReference type="InterPro" id="IPR011009">
    <property type="entry name" value="Kinase-like_dom_sf"/>
</dbReference>
<sequence>MNENAIARNASGTSGHFARPRRLAMFLHSPLIRNGYALIASAGLTSVLGLLYWILAARLYSPEQVGVAAALISTMMTLGNIAQLNLENVLNRFLPVAGKGARKVVLLAYFGAATASFCLSLVTVYSVGWFIDEASFLRAEPLAAGAFVLASVAWTLFALQDSVLAGLRQSTFVPIENTIFAVSKLVLLIIFSGSSVLGSGIYAAWVLPLPFLLAFANWFIFRRFLPRHTLVSRPDAELDRKTIAAYFGWDYIGTMASMTAIGVAPLLVFHVSGSAALARYYLAWQIAYSLYLIGRSMGVSLLTEVGFEQHKIRSLMAEALIYTMVPLASAVILLVAGAPYLMQLFGDSYGHDATLLLQIGALACLPWGWVTLSLAVARAQGRTILVAVAELITCAIVLGGGSILLKRYGVVGMSVAWLIAHSTVAIGIIAYVIMQRGVGILFEAALHVGSALAQVKDGFDAAIRPNPKGNLPAELLSLIEKAGGCDLTTWCIVAEPRRESDIRTIFLAESGASSPAAAAPALVVKVAKSTEAKEGLKHYVDQVKRLSCDKRLSEVGFELPSLLAVDFSSSESISVERVLPATDGRAALALTPSANVGLANAMDAIAQVHRFTAASTVLDQRWLDRWIEHPAAIIRKTAGVTLLEGQRKAAIDALIREQTHFWQGRKLSVGLGHGDYCPANILFGPAVDVSAVIDWEAANYEMPPGIDAMHLLMTQRAMRANEELGHVVRELLSKPALQNYEVAALGEIERQCVTAYGSLKEPAIIQALCGFAWLQHVAANLRKSRRFRTGRLWLAVNVEHVLRTYLQRANPEASSV</sequence>
<evidence type="ECO:0000259" key="7">
    <source>
        <dbReference type="Pfam" id="PF01636"/>
    </source>
</evidence>
<feature type="domain" description="Aminoglycoside phosphotransferase" evidence="7">
    <location>
        <begin position="548"/>
        <end position="714"/>
    </location>
</feature>
<keyword evidence="5 6" id="KW-0472">Membrane</keyword>
<dbReference type="PANTHER" id="PTHR30250">
    <property type="entry name" value="PST FAMILY PREDICTED COLANIC ACID TRANSPORTER"/>
    <property type="match status" value="1"/>
</dbReference>
<reference evidence="8 9" key="1">
    <citation type="submission" date="2018-03" db="EMBL/GenBank/DDBJ databases">
        <title>The draft genome of Mesorhizobium soli JCM 19897.</title>
        <authorList>
            <person name="Li L."/>
            <person name="Liu L."/>
            <person name="Liang L."/>
            <person name="Wang T."/>
            <person name="Zhang X."/>
        </authorList>
    </citation>
    <scope>NUCLEOTIDE SEQUENCE [LARGE SCALE GENOMIC DNA]</scope>
    <source>
        <strain evidence="8 9">JCM 19897</strain>
    </source>
</reference>
<name>A0A2P7RUD2_9HYPH</name>
<keyword evidence="4 6" id="KW-1133">Transmembrane helix</keyword>
<dbReference type="AlphaFoldDB" id="A0A2P7RUD2"/>
<keyword evidence="2" id="KW-1003">Cell membrane</keyword>
<evidence type="ECO:0000256" key="4">
    <source>
        <dbReference type="ARBA" id="ARBA00022989"/>
    </source>
</evidence>
<keyword evidence="3 6" id="KW-0812">Transmembrane</keyword>
<feature type="transmembrane region" description="Helical" evidence="6">
    <location>
        <begin position="67"/>
        <end position="86"/>
    </location>
</feature>
<evidence type="ECO:0000256" key="5">
    <source>
        <dbReference type="ARBA" id="ARBA00023136"/>
    </source>
</evidence>
<evidence type="ECO:0000256" key="3">
    <source>
        <dbReference type="ARBA" id="ARBA00022692"/>
    </source>
</evidence>
<dbReference type="InterPro" id="IPR002575">
    <property type="entry name" value="Aminoglycoside_PTrfase"/>
</dbReference>
<dbReference type="GO" id="GO:0005886">
    <property type="term" value="C:plasma membrane"/>
    <property type="evidence" value="ECO:0007669"/>
    <property type="project" value="UniProtKB-SubCell"/>
</dbReference>
<protein>
    <recommendedName>
        <fullName evidence="7">Aminoglycoside phosphotransferase domain-containing protein</fullName>
    </recommendedName>
</protein>
<dbReference type="Proteomes" id="UP000240653">
    <property type="component" value="Unassembled WGS sequence"/>
</dbReference>
<proteinExistence type="predicted"/>
<feature type="transmembrane region" description="Helical" evidence="6">
    <location>
        <begin position="288"/>
        <end position="307"/>
    </location>
</feature>
<dbReference type="EMBL" id="PXYL01000028">
    <property type="protein sequence ID" value="PSJ53782.1"/>
    <property type="molecule type" value="Genomic_DNA"/>
</dbReference>
<feature type="transmembrane region" description="Helical" evidence="6">
    <location>
        <begin position="353"/>
        <end position="377"/>
    </location>
</feature>
<dbReference type="PANTHER" id="PTHR30250:SF11">
    <property type="entry name" value="O-ANTIGEN TRANSPORTER-RELATED"/>
    <property type="match status" value="1"/>
</dbReference>
<dbReference type="Pfam" id="PF01636">
    <property type="entry name" value="APH"/>
    <property type="match status" value="1"/>
</dbReference>
<dbReference type="OrthoDB" id="30633at2"/>
<feature type="transmembrane region" description="Helical" evidence="6">
    <location>
        <begin position="411"/>
        <end position="433"/>
    </location>
</feature>
<evidence type="ECO:0000313" key="8">
    <source>
        <dbReference type="EMBL" id="PSJ53782.1"/>
    </source>
</evidence>
<evidence type="ECO:0000256" key="6">
    <source>
        <dbReference type="SAM" id="Phobius"/>
    </source>
</evidence>
<gene>
    <name evidence="8" type="ORF">C7I85_27835</name>
</gene>
<evidence type="ECO:0000256" key="2">
    <source>
        <dbReference type="ARBA" id="ARBA00022475"/>
    </source>
</evidence>
<feature type="transmembrane region" description="Helical" evidence="6">
    <location>
        <begin position="179"/>
        <end position="196"/>
    </location>
</feature>